<name>A0A0L8GCB2_OCTBM</name>
<gene>
    <name evidence="2" type="ORF">OCBIM_22035792mg</name>
</gene>
<accession>A0A0L8GCB2</accession>
<protein>
    <submittedName>
        <fullName evidence="2">Uncharacterized protein</fullName>
    </submittedName>
</protein>
<feature type="compositionally biased region" description="Basic residues" evidence="1">
    <location>
        <begin position="44"/>
        <end position="56"/>
    </location>
</feature>
<evidence type="ECO:0000313" key="2">
    <source>
        <dbReference type="EMBL" id="KOF74667.1"/>
    </source>
</evidence>
<organism evidence="2">
    <name type="scientific">Octopus bimaculoides</name>
    <name type="common">California two-spotted octopus</name>
    <dbReference type="NCBI Taxonomy" id="37653"/>
    <lineage>
        <taxon>Eukaryota</taxon>
        <taxon>Metazoa</taxon>
        <taxon>Spiralia</taxon>
        <taxon>Lophotrochozoa</taxon>
        <taxon>Mollusca</taxon>
        <taxon>Cephalopoda</taxon>
        <taxon>Coleoidea</taxon>
        <taxon>Octopodiformes</taxon>
        <taxon>Octopoda</taxon>
        <taxon>Incirrata</taxon>
        <taxon>Octopodidae</taxon>
        <taxon>Octopus</taxon>
    </lineage>
</organism>
<dbReference type="AlphaFoldDB" id="A0A0L8GCB2"/>
<reference evidence="2" key="1">
    <citation type="submission" date="2015-07" db="EMBL/GenBank/DDBJ databases">
        <title>MeaNS - Measles Nucleotide Surveillance Program.</title>
        <authorList>
            <person name="Tran T."/>
            <person name="Druce J."/>
        </authorList>
    </citation>
    <scope>NUCLEOTIDE SEQUENCE</scope>
    <source>
        <strain evidence="2">UCB-OBI-ISO-001</strain>
        <tissue evidence="2">Gonad</tissue>
    </source>
</reference>
<dbReference type="EMBL" id="KQ422547">
    <property type="protein sequence ID" value="KOF74667.1"/>
    <property type="molecule type" value="Genomic_DNA"/>
</dbReference>
<evidence type="ECO:0000256" key="1">
    <source>
        <dbReference type="SAM" id="MobiDB-lite"/>
    </source>
</evidence>
<proteinExistence type="predicted"/>
<feature type="region of interest" description="Disordered" evidence="1">
    <location>
        <begin position="40"/>
        <end position="65"/>
    </location>
</feature>
<feature type="region of interest" description="Disordered" evidence="1">
    <location>
        <begin position="1"/>
        <end position="23"/>
    </location>
</feature>
<sequence length="65" mass="8088">MKERELKEIRRNNKEMKQEKKKEIKRETVRVRIYGKGEGEVKRVKQQRKKVNHQSGRKREKERKV</sequence>